<proteinExistence type="predicted"/>
<dbReference type="RefSeq" id="WP_307331735.1">
    <property type="nucleotide sequence ID" value="NZ_JAUSUG010000031.1"/>
</dbReference>
<keyword evidence="1" id="KW-1133">Transmembrane helix</keyword>
<comment type="caution">
    <text evidence="2">The sequence shown here is derived from an EMBL/GenBank/DDBJ whole genome shotgun (WGS) entry which is preliminary data.</text>
</comment>
<accession>A0ABU0A328</accession>
<gene>
    <name evidence="2" type="ORF">J2S74_005122</name>
</gene>
<evidence type="ECO:0000313" key="3">
    <source>
        <dbReference type="Proteomes" id="UP001230005"/>
    </source>
</evidence>
<keyword evidence="1" id="KW-0472">Membrane</keyword>
<feature type="transmembrane region" description="Helical" evidence="1">
    <location>
        <begin position="12"/>
        <end position="29"/>
    </location>
</feature>
<keyword evidence="3" id="KW-1185">Reference proteome</keyword>
<sequence length="218" mass="25893">MGIIFKKKETRNRLFFAGILILLTIIVYLQTDNFNENEVKAKYYEIISVVEKLYENHELVNGMYSNGDLSQIEDVRNYLEPYMTEVTVDKVINDFFHETEKRLVYASEFQEYLLQMRETDSDYNYYEVVKNSILNPGLKLVTAEQIYITKENDVITAQVMEESVYFYDENIEHFHYKRLGYPPEDIITVNFEFVEVDGAILLSDYYVKTFSEEELNQT</sequence>
<evidence type="ECO:0000256" key="1">
    <source>
        <dbReference type="SAM" id="Phobius"/>
    </source>
</evidence>
<evidence type="ECO:0000313" key="2">
    <source>
        <dbReference type="EMBL" id="MDQ0257660.1"/>
    </source>
</evidence>
<keyword evidence="1" id="KW-0812">Transmembrane</keyword>
<dbReference type="Proteomes" id="UP001230005">
    <property type="component" value="Unassembled WGS sequence"/>
</dbReference>
<protein>
    <submittedName>
        <fullName evidence="2">Uncharacterized protein</fullName>
    </submittedName>
</protein>
<name>A0ABU0A328_9BACI</name>
<dbReference type="EMBL" id="JAUSUG010000031">
    <property type="protein sequence ID" value="MDQ0257660.1"/>
    <property type="molecule type" value="Genomic_DNA"/>
</dbReference>
<reference evidence="2 3" key="1">
    <citation type="submission" date="2023-07" db="EMBL/GenBank/DDBJ databases">
        <title>Genomic Encyclopedia of Type Strains, Phase IV (KMG-IV): sequencing the most valuable type-strain genomes for metagenomic binning, comparative biology and taxonomic classification.</title>
        <authorList>
            <person name="Goeker M."/>
        </authorList>
    </citation>
    <scope>NUCLEOTIDE SEQUENCE [LARGE SCALE GENOMIC DNA]</scope>
    <source>
        <strain evidence="2 3">DSM 9768</strain>
    </source>
</reference>
<organism evidence="2 3">
    <name type="scientific">Evansella vedderi</name>
    <dbReference type="NCBI Taxonomy" id="38282"/>
    <lineage>
        <taxon>Bacteria</taxon>
        <taxon>Bacillati</taxon>
        <taxon>Bacillota</taxon>
        <taxon>Bacilli</taxon>
        <taxon>Bacillales</taxon>
        <taxon>Bacillaceae</taxon>
        <taxon>Evansella</taxon>
    </lineage>
</organism>